<keyword evidence="3" id="KW-0862">Zinc</keyword>
<dbReference type="Proteomes" id="UP000008068">
    <property type="component" value="Unassembled WGS sequence"/>
</dbReference>
<keyword evidence="1" id="KW-0479">Metal-binding</keyword>
<dbReference type="AlphaFoldDB" id="G0N809"/>
<feature type="region of interest" description="Disordered" evidence="4">
    <location>
        <begin position="1"/>
        <end position="21"/>
    </location>
</feature>
<sequence length="99" mass="11333">MEKCATEKSKSVKKDQEMTASTSEGLILEYKICMFEFDDLKIPRILKECGHSLCEECANVLLSKTNEQYLFCQKLTIVNGKANTLPKNYTITDMLDEKK</sequence>
<dbReference type="EMBL" id="GL379849">
    <property type="protein sequence ID" value="EGT55115.1"/>
    <property type="molecule type" value="Genomic_DNA"/>
</dbReference>
<keyword evidence="2" id="KW-0863">Zinc-finger</keyword>
<dbReference type="Gene3D" id="3.30.40.10">
    <property type="entry name" value="Zinc/RING finger domain, C3HC4 (zinc finger)"/>
    <property type="match status" value="1"/>
</dbReference>
<name>G0N809_CAEBE</name>
<dbReference type="PROSITE" id="PS00518">
    <property type="entry name" value="ZF_RING_1"/>
    <property type="match status" value="1"/>
</dbReference>
<reference evidence="7" key="1">
    <citation type="submission" date="2011-07" db="EMBL/GenBank/DDBJ databases">
        <authorList>
            <consortium name="Caenorhabditis brenneri Sequencing and Analysis Consortium"/>
            <person name="Wilson R.K."/>
        </authorList>
    </citation>
    <scope>NUCLEOTIDE SEQUENCE [LARGE SCALE GENOMIC DNA]</scope>
    <source>
        <strain evidence="7">PB2801</strain>
    </source>
</reference>
<protein>
    <recommendedName>
        <fullName evidence="5">Zinc finger RING-type eukaryotic domain-containing protein</fullName>
    </recommendedName>
</protein>
<keyword evidence="7" id="KW-1185">Reference proteome</keyword>
<dbReference type="InterPro" id="IPR013083">
    <property type="entry name" value="Znf_RING/FYVE/PHD"/>
</dbReference>
<gene>
    <name evidence="6" type="ORF">CAEBREN_09609</name>
</gene>
<dbReference type="GO" id="GO:0008270">
    <property type="term" value="F:zinc ion binding"/>
    <property type="evidence" value="ECO:0007669"/>
    <property type="project" value="UniProtKB-KW"/>
</dbReference>
<evidence type="ECO:0000256" key="3">
    <source>
        <dbReference type="ARBA" id="ARBA00022833"/>
    </source>
</evidence>
<accession>G0N809</accession>
<evidence type="ECO:0000259" key="5">
    <source>
        <dbReference type="Pfam" id="PF13445"/>
    </source>
</evidence>
<proteinExistence type="predicted"/>
<evidence type="ECO:0000256" key="1">
    <source>
        <dbReference type="ARBA" id="ARBA00022723"/>
    </source>
</evidence>
<dbReference type="SUPFAM" id="SSF57850">
    <property type="entry name" value="RING/U-box"/>
    <property type="match status" value="1"/>
</dbReference>
<dbReference type="InterPro" id="IPR017907">
    <property type="entry name" value="Znf_RING_CS"/>
</dbReference>
<evidence type="ECO:0000313" key="6">
    <source>
        <dbReference type="EMBL" id="EGT55115.1"/>
    </source>
</evidence>
<dbReference type="InParanoid" id="G0N809"/>
<evidence type="ECO:0000256" key="4">
    <source>
        <dbReference type="SAM" id="MobiDB-lite"/>
    </source>
</evidence>
<organism evidence="7">
    <name type="scientific">Caenorhabditis brenneri</name>
    <name type="common">Nematode worm</name>
    <dbReference type="NCBI Taxonomy" id="135651"/>
    <lineage>
        <taxon>Eukaryota</taxon>
        <taxon>Metazoa</taxon>
        <taxon>Ecdysozoa</taxon>
        <taxon>Nematoda</taxon>
        <taxon>Chromadorea</taxon>
        <taxon>Rhabditida</taxon>
        <taxon>Rhabditina</taxon>
        <taxon>Rhabditomorpha</taxon>
        <taxon>Rhabditoidea</taxon>
        <taxon>Rhabditidae</taxon>
        <taxon>Peloderinae</taxon>
        <taxon>Caenorhabditis</taxon>
    </lineage>
</organism>
<feature type="domain" description="Zinc finger RING-type eukaryotic" evidence="5">
    <location>
        <begin position="32"/>
        <end position="72"/>
    </location>
</feature>
<feature type="compositionally biased region" description="Basic and acidic residues" evidence="4">
    <location>
        <begin position="1"/>
        <end position="17"/>
    </location>
</feature>
<dbReference type="InterPro" id="IPR052667">
    <property type="entry name" value="E3_ubiquitin-ligase_RING"/>
</dbReference>
<evidence type="ECO:0000313" key="7">
    <source>
        <dbReference type="Proteomes" id="UP000008068"/>
    </source>
</evidence>
<dbReference type="Pfam" id="PF13445">
    <property type="entry name" value="zf-RING_UBOX"/>
    <property type="match status" value="1"/>
</dbReference>
<dbReference type="PANTHER" id="PTHR47156">
    <property type="entry name" value="PROTEIN CBG20824"/>
    <property type="match status" value="1"/>
</dbReference>
<dbReference type="PANTHER" id="PTHR47156:SF7">
    <property type="entry name" value="RING-TYPE DOMAIN-CONTAINING PROTEIN"/>
    <property type="match status" value="1"/>
</dbReference>
<dbReference type="OrthoDB" id="5828209at2759"/>
<evidence type="ECO:0000256" key="2">
    <source>
        <dbReference type="ARBA" id="ARBA00022771"/>
    </source>
</evidence>
<dbReference type="InterPro" id="IPR027370">
    <property type="entry name" value="Znf-RING_euk"/>
</dbReference>
<dbReference type="HOGENOM" id="CLU_2322453_0_0_1"/>
<dbReference type="STRING" id="135651.G0N809"/>